<feature type="transmembrane region" description="Helical" evidence="8">
    <location>
        <begin position="1016"/>
        <end position="1034"/>
    </location>
</feature>
<organism evidence="12 13">
    <name type="scientific">Fusarium sarcochroum</name>
    <dbReference type="NCBI Taxonomy" id="1208366"/>
    <lineage>
        <taxon>Eukaryota</taxon>
        <taxon>Fungi</taxon>
        <taxon>Dikarya</taxon>
        <taxon>Ascomycota</taxon>
        <taxon>Pezizomycotina</taxon>
        <taxon>Sordariomycetes</taxon>
        <taxon>Hypocreomycetidae</taxon>
        <taxon>Hypocreales</taxon>
        <taxon>Nectriaceae</taxon>
        <taxon>Fusarium</taxon>
        <taxon>Fusarium lateritium species complex</taxon>
    </lineage>
</organism>
<feature type="transmembrane region" description="Helical" evidence="8">
    <location>
        <begin position="411"/>
        <end position="432"/>
    </location>
</feature>
<dbReference type="PANTHER" id="PTHR13018">
    <property type="entry name" value="PROBABLE MEMBRANE PROTEIN DUF221-RELATED"/>
    <property type="match status" value="1"/>
</dbReference>
<comment type="similarity">
    <text evidence="2">Belongs to the CSC1 (TC 1.A.17) family.</text>
</comment>
<keyword evidence="13" id="KW-1185">Reference proteome</keyword>
<evidence type="ECO:0000313" key="13">
    <source>
        <dbReference type="Proteomes" id="UP000622797"/>
    </source>
</evidence>
<feature type="transmembrane region" description="Helical" evidence="8">
    <location>
        <begin position="824"/>
        <end position="849"/>
    </location>
</feature>
<feature type="compositionally biased region" description="Basic residues" evidence="7">
    <location>
        <begin position="671"/>
        <end position="685"/>
    </location>
</feature>
<dbReference type="InterPro" id="IPR032880">
    <property type="entry name" value="CSC1/OSCA1-like_N"/>
</dbReference>
<evidence type="ECO:0008006" key="14">
    <source>
        <dbReference type="Google" id="ProtNLM"/>
    </source>
</evidence>
<evidence type="ECO:0000313" key="12">
    <source>
        <dbReference type="EMBL" id="KAF4969622.1"/>
    </source>
</evidence>
<feature type="domain" description="CSC1/OSCA1-like cytosolic" evidence="11">
    <location>
        <begin position="604"/>
        <end position="811"/>
    </location>
</feature>
<feature type="domain" description="CSC1/OSCA1-like N-terminal transmembrane" evidence="10">
    <location>
        <begin position="409"/>
        <end position="581"/>
    </location>
</feature>
<feature type="transmembrane region" description="Helical" evidence="8">
    <location>
        <begin position="918"/>
        <end position="940"/>
    </location>
</feature>
<dbReference type="InterPro" id="IPR045122">
    <property type="entry name" value="Csc1-like"/>
</dbReference>
<evidence type="ECO:0000256" key="8">
    <source>
        <dbReference type="SAM" id="Phobius"/>
    </source>
</evidence>
<dbReference type="InterPro" id="IPR027815">
    <property type="entry name" value="CSC1/OSCA1-like_cyt"/>
</dbReference>
<evidence type="ECO:0000256" key="3">
    <source>
        <dbReference type="ARBA" id="ARBA00022448"/>
    </source>
</evidence>
<keyword evidence="4 8" id="KW-0812">Transmembrane</keyword>
<evidence type="ECO:0000259" key="11">
    <source>
        <dbReference type="Pfam" id="PF14703"/>
    </source>
</evidence>
<comment type="caution">
    <text evidence="12">The sequence shown here is derived from an EMBL/GenBank/DDBJ whole genome shotgun (WGS) entry which is preliminary data.</text>
</comment>
<feature type="region of interest" description="Disordered" evidence="7">
    <location>
        <begin position="671"/>
        <end position="723"/>
    </location>
</feature>
<evidence type="ECO:0000256" key="7">
    <source>
        <dbReference type="SAM" id="MobiDB-lite"/>
    </source>
</evidence>
<evidence type="ECO:0000256" key="1">
    <source>
        <dbReference type="ARBA" id="ARBA00004141"/>
    </source>
</evidence>
<feature type="transmembrane region" description="Helical" evidence="8">
    <location>
        <begin position="563"/>
        <end position="583"/>
    </location>
</feature>
<evidence type="ECO:0000256" key="2">
    <source>
        <dbReference type="ARBA" id="ARBA00007779"/>
    </source>
</evidence>
<keyword evidence="5 8" id="KW-1133">Transmembrane helix</keyword>
<dbReference type="InterPro" id="IPR003864">
    <property type="entry name" value="CSC1/OSCA1-like_7TM"/>
</dbReference>
<dbReference type="PANTHER" id="PTHR13018:SF5">
    <property type="entry name" value="RE44586P"/>
    <property type="match status" value="1"/>
</dbReference>
<sequence>MNNSFKRSKDYITEEFIRADFDSEMLQDAMAIILFPVMDLSSQACCSSLREYVPMHLNHWAEQEIVDPFVRARKQYDKQRDRALFDLLYQLHHKMLLYIRDYLTKAVSHSLPRAHLGLPDLSSGKSMFKGRPLEGGIDMYALSTSERKLLLWAFLRYELISKVYLYQRMVHSEYTPVPAIYKRESRQFWQWEIEALQCVHIYISDLYGALFAQCGHAWLPDTLSTLASDQSPEVSSPPGLLWPNHLVSHPAIWASDFGVGDSHNVLSVLADFGFDVITHLLPTATESEGFYSFRQWLEIFLRKADNDRHFRSSFFGNVHSYYRRSLWLIYHGSAQAICEEAPGFYQQMASQFDASRGDEERIYRQRAWVFFDDSRFYPRDHELWTLPPCGNKTDNWQYVQPDTGKSLEVQLILSLLIGVSAFFLFCFLRPRWPALYAARKRRLDHQLGLPALPNSAFGWIPKLYRITEEEVLASAGLDAFVFLAFFKMSIRLFSIMAFFAAVVIWPINQYNKSRLDEGRDDEPKHGNSTAFYESSQDSFSNSGFFDLIEDKDGTDKSFERGWLWAYVISTYFFVGLTIYYLNLETFRVIKFRQDYLGSQSTVTDRTFRLTGIPEDLRSEEAIKNLIEKLDIGAVDKVMLCKDWKKLDDLVDLRDATLRGLEGAWATFLKHQRQKRKDNGSQRRRGNGVPQGASQSQEDGEQSAENGRLLDSEQEPWDSGDEGRPKVNIRYGTLGLRSRNVDAIDYYEERLRRLDAKVIDARKKSYTPTDTAIITMDSVASCQMVIQARIDPRPGRLLTKLTPAPSDLVWRNTYAPRGIRRLKSWAVTLFITVLTLLWIFPTAFLAGLMSFCTLSRASPELGKWLQDHTIIYSLVQNGLPALVVSLLNVAVPYLYDFLSNHQGMISQGDVELSVISKNYFFTFFNTFFVFAVSVTGFEFWYKIRDFVKDTSSIPSAIAGDVENLSIFYISFIMLQGVGLMPFRILEAGSVFLYPIFRWLSKTPRDALELKQPPIFQYGFYLPTSLLVFNLCLIYSVLNLGFVMLIVGVIYFGLGYFTFKYMVLYAMDQPQHATGGAWRIICYRIIIGLLVFEVVMVGRIATAKAFIQSVCILPLIPFSIWYSYYIKQRFEPLTRYIALRAIRADQDSDDAAALDDAFQDEEGPRPSQTILRRGSTLDEYKEKGLQFVNPSLVAPLPQPWIYDEPPPPIPTDDTQTTGESEPPVLQGVDSTLGIGDENVWRDNGGRKHAVAVLMEGRLGMVCDIMTQETRGRSRDLFSSPYGNSSDGPSTLECVCQETPVTQAPLLAEGPQSVYTSICHTDDPPRSVAICPYHALTNHNFRRWIPLTYPSDFLFFLSTRDDIDTVKNLRLISSTAALGNLFGPVGNVFQGFETKPNGLALGNGTGVTAMDPAGGDVIVHGIYSVADLPSQRLSMEARDAYDQRRQDDDRSCSIPTDIVDHYRAVPLSDGHHILYADPRTKTLSLGTDAPAGSLNRLSRKVWFRPPLNTLSPLPVLYTVGSDTRHGVRVMATFSVDGGDHSLGEDTGIRHFNGDPPTTDKQMIVLYTIPPDLFDGISRGRFRQHCVNATHDKKTGELLDKMDWRPKGSCRHINFSDDPFTEGTAYPLEIRGQPVAICSNLVELALDSGPDMVLWAFSAQGWAWTWALHAGREDAPNHNHTAVQADGSLRQVDSKGDYIMAEVEQAATASNMNLDPFTTLKAISTLNTDTTTQIPVERYSRLGTRIQGEESGNMVSVHLVEELNGIARMDVELG</sequence>
<dbReference type="Pfam" id="PF02714">
    <property type="entry name" value="RSN1_7TM"/>
    <property type="match status" value="1"/>
</dbReference>
<dbReference type="Proteomes" id="UP000622797">
    <property type="component" value="Unassembled WGS sequence"/>
</dbReference>
<dbReference type="OrthoDB" id="1689567at2759"/>
<feature type="transmembrane region" description="Helical" evidence="8">
    <location>
        <begin position="490"/>
        <end position="507"/>
    </location>
</feature>
<feature type="region of interest" description="Disordered" evidence="7">
    <location>
        <begin position="1203"/>
        <end position="1223"/>
    </location>
</feature>
<comment type="subcellular location">
    <subcellularLocation>
        <location evidence="1">Membrane</location>
        <topology evidence="1">Multi-pass membrane protein</topology>
    </subcellularLocation>
</comment>
<gene>
    <name evidence="12" type="ORF">FSARC_3201</name>
</gene>
<protein>
    <recommendedName>
        <fullName evidence="14">Calcium permeable stress-gated cation channel 1</fullName>
    </recommendedName>
</protein>
<name>A0A8H4U4L9_9HYPO</name>
<feature type="transmembrane region" description="Helical" evidence="8">
    <location>
        <begin position="1040"/>
        <end position="1057"/>
    </location>
</feature>
<evidence type="ECO:0000259" key="10">
    <source>
        <dbReference type="Pfam" id="PF13967"/>
    </source>
</evidence>
<dbReference type="Pfam" id="PF14703">
    <property type="entry name" value="PHM7_cyt"/>
    <property type="match status" value="1"/>
</dbReference>
<dbReference type="GO" id="GO:0005886">
    <property type="term" value="C:plasma membrane"/>
    <property type="evidence" value="ECO:0007669"/>
    <property type="project" value="TreeGrafter"/>
</dbReference>
<evidence type="ECO:0000256" key="4">
    <source>
        <dbReference type="ARBA" id="ARBA00022692"/>
    </source>
</evidence>
<evidence type="ECO:0000256" key="5">
    <source>
        <dbReference type="ARBA" id="ARBA00022989"/>
    </source>
</evidence>
<dbReference type="EMBL" id="JABEXW010000156">
    <property type="protein sequence ID" value="KAF4969622.1"/>
    <property type="molecule type" value="Genomic_DNA"/>
</dbReference>
<reference evidence="12" key="1">
    <citation type="journal article" date="2020" name="BMC Genomics">
        <title>Correction to: Identification and distribution of gene clusters required for synthesis of sphingolipid metabolism inhibitors in diverse species of the filamentous fungus Fusarium.</title>
        <authorList>
            <person name="Kim H.S."/>
            <person name="Lohmar J.M."/>
            <person name="Busman M."/>
            <person name="Brown D.W."/>
            <person name="Naumann T.A."/>
            <person name="Divon H.H."/>
            <person name="Lysoe E."/>
            <person name="Uhlig S."/>
            <person name="Proctor R.H."/>
        </authorList>
    </citation>
    <scope>NUCLEOTIDE SEQUENCE</scope>
    <source>
        <strain evidence="12">NRRL 20472</strain>
    </source>
</reference>
<feature type="transmembrane region" description="Helical" evidence="8">
    <location>
        <begin position="1078"/>
        <end position="1098"/>
    </location>
</feature>
<reference evidence="12" key="2">
    <citation type="submission" date="2020-05" db="EMBL/GenBank/DDBJ databases">
        <authorList>
            <person name="Kim H.-S."/>
            <person name="Proctor R.H."/>
            <person name="Brown D.W."/>
        </authorList>
    </citation>
    <scope>NUCLEOTIDE SEQUENCE</scope>
    <source>
        <strain evidence="12">NRRL 20472</strain>
    </source>
</reference>
<accession>A0A8H4U4L9</accession>
<proteinExistence type="inferred from homology"/>
<feature type="transmembrane region" description="Helical" evidence="8">
    <location>
        <begin position="965"/>
        <end position="995"/>
    </location>
</feature>
<keyword evidence="6 8" id="KW-0472">Membrane</keyword>
<feature type="transmembrane region" description="Helical" evidence="8">
    <location>
        <begin position="1104"/>
        <end position="1123"/>
    </location>
</feature>
<feature type="domain" description="CSC1/OSCA1-like 7TM region" evidence="9">
    <location>
        <begin position="822"/>
        <end position="1096"/>
    </location>
</feature>
<dbReference type="GO" id="GO:0005227">
    <property type="term" value="F:calcium-activated cation channel activity"/>
    <property type="evidence" value="ECO:0007669"/>
    <property type="project" value="InterPro"/>
</dbReference>
<dbReference type="Pfam" id="PF13967">
    <property type="entry name" value="RSN1_TM"/>
    <property type="match status" value="1"/>
</dbReference>
<evidence type="ECO:0000259" key="9">
    <source>
        <dbReference type="Pfam" id="PF02714"/>
    </source>
</evidence>
<evidence type="ECO:0000256" key="6">
    <source>
        <dbReference type="ARBA" id="ARBA00023136"/>
    </source>
</evidence>
<keyword evidence="3" id="KW-0813">Transport</keyword>